<feature type="transmembrane region" description="Helical" evidence="7">
    <location>
        <begin position="169"/>
        <end position="187"/>
    </location>
</feature>
<reference evidence="9 10" key="1">
    <citation type="submission" date="2024-01" db="EMBL/GenBank/DDBJ databases">
        <title>Niabella digestum sp. nov., isolated from waste digestion system.</title>
        <authorList>
            <person name="Zhang L."/>
        </authorList>
    </citation>
    <scope>NUCLEOTIDE SEQUENCE [LARGE SCALE GENOMIC DNA]</scope>
    <source>
        <strain evidence="9 10">A18</strain>
    </source>
</reference>
<dbReference type="CDD" id="cd00293">
    <property type="entry name" value="USP-like"/>
    <property type="match status" value="1"/>
</dbReference>
<dbReference type="NCBIfam" id="NF037982">
    <property type="entry name" value="Nramp_1"/>
    <property type="match status" value="1"/>
</dbReference>
<evidence type="ECO:0000256" key="5">
    <source>
        <dbReference type="ARBA" id="ARBA00022989"/>
    </source>
</evidence>
<feature type="transmembrane region" description="Helical" evidence="7">
    <location>
        <begin position="140"/>
        <end position="157"/>
    </location>
</feature>
<feature type="transmembrane region" description="Helical" evidence="7">
    <location>
        <begin position="406"/>
        <end position="426"/>
    </location>
</feature>
<feature type="transmembrane region" description="Helical" evidence="7">
    <location>
        <begin position="345"/>
        <end position="363"/>
    </location>
</feature>
<sequence>MKRHHSEISLSEVHQSVDTTRIQKSRWRRILAFFGPAYLVSVGYMDPGNWATDLAGGSQFGYSLLWVLLMSNIMALLLQSLSARLGIVRNRDLAQANRETYPKYINFALYILAEIAIAATDLAEILGMAIGLQLLTGMPLIYGVLITALDTFLLMALQRLGIRKLEAFIIGLIFIIAMSFLIQIIVAKPDAGEIVSGFVPHIENDTALYIAIGIIGATVMPHNLYLHSALVQTRKFKTDAAGIKKALKLNFIDSAVALNMAFLVNAAILILAATVFFKTGRSDVGEIKQAYELLPQHLGSGIAAKLFAVALIAAGQSSTVTGTLAGQIVMEGYLRLRINPIVRRLITRLIAIVPAALVILINGEEDVDRLLIFSQVVLSMQLGFAIIPLIHFVSDKKTMGQFAIKPWLKVASWLITVVLVYLNAWMVAEEISGYFQSPGNIFWKILIVIGLLLIIVLLYYTIVLPFKKTTPPKNITIHDEPQTLQIAPISRYRKIAITLDFGDQDEKVINHALAQGSPDCTYLLIHITESVAGTANYTESVDNETLTDSKYLNQYVQQLTAAGYKAEARLGFGKTAQSIANIVQSSGCDLLVIGAHGHKGIKDFIYGETINNLRHLVNIPVLVVQG</sequence>
<feature type="transmembrane region" description="Helical" evidence="7">
    <location>
        <begin position="207"/>
        <end position="226"/>
    </location>
</feature>
<evidence type="ECO:0000313" key="9">
    <source>
        <dbReference type="EMBL" id="MEE6186590.1"/>
    </source>
</evidence>
<comment type="caution">
    <text evidence="7">Lacks conserved residue(s) required for the propagation of feature annotation.</text>
</comment>
<feature type="domain" description="UspA" evidence="8">
    <location>
        <begin position="492"/>
        <end position="624"/>
    </location>
</feature>
<dbReference type="InterPro" id="IPR006016">
    <property type="entry name" value="UspA"/>
</dbReference>
<dbReference type="PANTHER" id="PTHR11706:SF33">
    <property type="entry name" value="NATURAL RESISTANCE-ASSOCIATED MACROPHAGE PROTEIN 2"/>
    <property type="match status" value="1"/>
</dbReference>
<feature type="transmembrane region" description="Helical" evidence="7">
    <location>
        <begin position="441"/>
        <end position="463"/>
    </location>
</feature>
<keyword evidence="6 7" id="KW-0472">Membrane</keyword>
<feature type="transmembrane region" description="Helical" evidence="7">
    <location>
        <begin position="255"/>
        <end position="277"/>
    </location>
</feature>
<dbReference type="NCBIfam" id="NF001923">
    <property type="entry name" value="PRK00701.1"/>
    <property type="match status" value="1"/>
</dbReference>
<evidence type="ECO:0000256" key="3">
    <source>
        <dbReference type="ARBA" id="ARBA00022692"/>
    </source>
</evidence>
<feature type="transmembrane region" description="Helical" evidence="7">
    <location>
        <begin position="65"/>
        <end position="87"/>
    </location>
</feature>
<comment type="function">
    <text evidence="7">H(+)-stimulated, divalent metal cation uptake system.</text>
</comment>
<keyword evidence="4 7" id="KW-0769">Symport</keyword>
<evidence type="ECO:0000256" key="6">
    <source>
        <dbReference type="ARBA" id="ARBA00023136"/>
    </source>
</evidence>
<comment type="similarity">
    <text evidence="7">Belongs to the NRAMP family.</text>
</comment>
<keyword evidence="7" id="KW-0406">Ion transport</keyword>
<feature type="transmembrane region" description="Helical" evidence="7">
    <location>
        <begin position="302"/>
        <end position="325"/>
    </location>
</feature>
<keyword evidence="7" id="KW-1003">Cell membrane</keyword>
<dbReference type="InterPro" id="IPR014729">
    <property type="entry name" value="Rossmann-like_a/b/a_fold"/>
</dbReference>
<proteinExistence type="inferred from homology"/>
<feature type="transmembrane region" description="Helical" evidence="7">
    <location>
        <begin position="30"/>
        <end position="45"/>
    </location>
</feature>
<dbReference type="RefSeq" id="WP_330973997.1">
    <property type="nucleotide sequence ID" value="NZ_JAZGLY010000002.1"/>
</dbReference>
<dbReference type="EMBL" id="JAZGLY010000002">
    <property type="protein sequence ID" value="MEE6186590.1"/>
    <property type="molecule type" value="Genomic_DNA"/>
</dbReference>
<gene>
    <name evidence="7" type="primary">mntH</name>
    <name evidence="9" type="ORF">V2H41_04815</name>
</gene>
<dbReference type="Pfam" id="PF01566">
    <property type="entry name" value="Nramp"/>
    <property type="match status" value="1"/>
</dbReference>
<feature type="transmembrane region" description="Helical" evidence="7">
    <location>
        <begin position="369"/>
        <end position="394"/>
    </location>
</feature>
<dbReference type="Pfam" id="PF00582">
    <property type="entry name" value="Usp"/>
    <property type="match status" value="1"/>
</dbReference>
<dbReference type="Gene3D" id="3.40.50.620">
    <property type="entry name" value="HUPs"/>
    <property type="match status" value="1"/>
</dbReference>
<name>A0ABU7RF25_9BACT</name>
<evidence type="ECO:0000256" key="7">
    <source>
        <dbReference type="HAMAP-Rule" id="MF_00221"/>
    </source>
</evidence>
<dbReference type="HAMAP" id="MF_00221">
    <property type="entry name" value="NRAMP"/>
    <property type="match status" value="1"/>
</dbReference>
<evidence type="ECO:0000313" key="10">
    <source>
        <dbReference type="Proteomes" id="UP001357452"/>
    </source>
</evidence>
<keyword evidence="5 7" id="KW-1133">Transmembrane helix</keyword>
<organism evidence="9 10">
    <name type="scientific">Niabella digestorum</name>
    <dbReference type="NCBI Taxonomy" id="3117701"/>
    <lineage>
        <taxon>Bacteria</taxon>
        <taxon>Pseudomonadati</taxon>
        <taxon>Bacteroidota</taxon>
        <taxon>Chitinophagia</taxon>
        <taxon>Chitinophagales</taxon>
        <taxon>Chitinophagaceae</taxon>
        <taxon>Niabella</taxon>
    </lineage>
</organism>
<dbReference type="NCBIfam" id="TIGR01197">
    <property type="entry name" value="nramp"/>
    <property type="match status" value="1"/>
</dbReference>
<dbReference type="SUPFAM" id="SSF52402">
    <property type="entry name" value="Adenine nucleotide alpha hydrolases-like"/>
    <property type="match status" value="1"/>
</dbReference>
<evidence type="ECO:0000256" key="2">
    <source>
        <dbReference type="ARBA" id="ARBA00022448"/>
    </source>
</evidence>
<keyword evidence="10" id="KW-1185">Reference proteome</keyword>
<dbReference type="InterPro" id="IPR001046">
    <property type="entry name" value="NRAMP_fam"/>
</dbReference>
<feature type="transmembrane region" description="Helical" evidence="7">
    <location>
        <begin position="107"/>
        <end position="134"/>
    </location>
</feature>
<dbReference type="PRINTS" id="PR00447">
    <property type="entry name" value="NATRESASSCMP"/>
</dbReference>
<comment type="subcellular location">
    <subcellularLocation>
        <location evidence="7">Cell membrane</location>
        <topology evidence="7">Multi-pass membrane protein</topology>
    </subcellularLocation>
    <subcellularLocation>
        <location evidence="1">Membrane</location>
        <topology evidence="1">Multi-pass membrane protein</topology>
    </subcellularLocation>
</comment>
<comment type="caution">
    <text evidence="9">The sequence shown here is derived from an EMBL/GenBank/DDBJ whole genome shotgun (WGS) entry which is preliminary data.</text>
</comment>
<dbReference type="PANTHER" id="PTHR11706">
    <property type="entry name" value="SOLUTE CARRIER PROTEIN FAMILY 11 MEMBER"/>
    <property type="match status" value="1"/>
</dbReference>
<accession>A0ABU7RF25</accession>
<evidence type="ECO:0000256" key="4">
    <source>
        <dbReference type="ARBA" id="ARBA00022847"/>
    </source>
</evidence>
<dbReference type="Proteomes" id="UP001357452">
    <property type="component" value="Unassembled WGS sequence"/>
</dbReference>
<evidence type="ECO:0000256" key="1">
    <source>
        <dbReference type="ARBA" id="ARBA00004141"/>
    </source>
</evidence>
<evidence type="ECO:0000259" key="8">
    <source>
        <dbReference type="Pfam" id="PF00582"/>
    </source>
</evidence>
<keyword evidence="2 7" id="KW-0813">Transport</keyword>
<protein>
    <recommendedName>
        <fullName evidence="7">Divalent metal cation transporter MntH</fullName>
    </recommendedName>
</protein>
<keyword evidence="3 7" id="KW-0812">Transmembrane</keyword>